<dbReference type="Pfam" id="PF02653">
    <property type="entry name" value="BPD_transp_2"/>
    <property type="match status" value="1"/>
</dbReference>
<keyword evidence="5" id="KW-0029">Amino-acid transport</keyword>
<keyword evidence="6 9" id="KW-1133">Transmembrane helix</keyword>
<proteinExistence type="inferred from homology"/>
<organism evidence="10">
    <name type="scientific">Desulfobacca acetoxidans</name>
    <dbReference type="NCBI Taxonomy" id="60893"/>
    <lineage>
        <taxon>Bacteria</taxon>
        <taxon>Pseudomonadati</taxon>
        <taxon>Thermodesulfobacteriota</taxon>
        <taxon>Desulfobaccia</taxon>
        <taxon>Desulfobaccales</taxon>
        <taxon>Desulfobaccaceae</taxon>
        <taxon>Desulfobacca</taxon>
    </lineage>
</organism>
<dbReference type="AlphaFoldDB" id="A0A7C3V7Y4"/>
<evidence type="ECO:0000313" key="10">
    <source>
        <dbReference type="EMBL" id="HGF34419.1"/>
    </source>
</evidence>
<evidence type="ECO:0000256" key="9">
    <source>
        <dbReference type="SAM" id="Phobius"/>
    </source>
</evidence>
<name>A0A7C3V7Y4_9BACT</name>
<evidence type="ECO:0000256" key="3">
    <source>
        <dbReference type="ARBA" id="ARBA00022475"/>
    </source>
</evidence>
<comment type="caution">
    <text evidence="10">The sequence shown here is derived from an EMBL/GenBank/DDBJ whole genome shotgun (WGS) entry which is preliminary data.</text>
</comment>
<dbReference type="CDD" id="cd06582">
    <property type="entry name" value="TM_PBP1_LivH_like"/>
    <property type="match status" value="1"/>
</dbReference>
<dbReference type="GO" id="GO:0022857">
    <property type="term" value="F:transmembrane transporter activity"/>
    <property type="evidence" value="ECO:0007669"/>
    <property type="project" value="InterPro"/>
</dbReference>
<keyword evidence="2" id="KW-0813">Transport</keyword>
<feature type="transmembrane region" description="Helical" evidence="9">
    <location>
        <begin position="67"/>
        <end position="87"/>
    </location>
</feature>
<evidence type="ECO:0000256" key="4">
    <source>
        <dbReference type="ARBA" id="ARBA00022692"/>
    </source>
</evidence>
<sequence length="291" mass="31245">MSALSWPGAQILATGFSLGSFYALVALGFSLIFGVTRAFNLAHGELIVLAGYLAFALWKFYEVPFLLTLPVAGGAMALAALPLGLLLRRIKEPYGLNTLVVTFGLALLLQNVMLVLFSADYRLLRPEYADNMPAGTDFPISFSQILLIGLSLLATGAVHMLLRHTFLGKALRATIQDPEAAQIAGINIKRMAFIAFGLGGMLIGMAGPLYGENMYLYPTAGTEATMIAIIITIFAGVGRIRFLLLGGWLLGLMESAAILTVGSRWRELVAAAILLSLLAWRPEGLATRKPE</sequence>
<feature type="transmembrane region" description="Helical" evidence="9">
    <location>
        <begin position="139"/>
        <end position="162"/>
    </location>
</feature>
<evidence type="ECO:0000256" key="7">
    <source>
        <dbReference type="ARBA" id="ARBA00023136"/>
    </source>
</evidence>
<feature type="transmembrane region" description="Helical" evidence="9">
    <location>
        <begin position="191"/>
        <end position="210"/>
    </location>
</feature>
<dbReference type="PANTHER" id="PTHR11795">
    <property type="entry name" value="BRANCHED-CHAIN AMINO ACID TRANSPORT SYSTEM PERMEASE PROTEIN LIVH"/>
    <property type="match status" value="1"/>
</dbReference>
<evidence type="ECO:0000256" key="2">
    <source>
        <dbReference type="ARBA" id="ARBA00022448"/>
    </source>
</evidence>
<feature type="transmembrane region" description="Helical" evidence="9">
    <location>
        <begin position="99"/>
        <end position="119"/>
    </location>
</feature>
<dbReference type="EMBL" id="DTMF01000209">
    <property type="protein sequence ID" value="HGF34419.1"/>
    <property type="molecule type" value="Genomic_DNA"/>
</dbReference>
<keyword evidence="3" id="KW-1003">Cell membrane</keyword>
<evidence type="ECO:0000256" key="5">
    <source>
        <dbReference type="ARBA" id="ARBA00022970"/>
    </source>
</evidence>
<evidence type="ECO:0000256" key="8">
    <source>
        <dbReference type="ARBA" id="ARBA00037998"/>
    </source>
</evidence>
<dbReference type="PANTHER" id="PTHR11795:SF445">
    <property type="entry name" value="AMINO ACID ABC TRANSPORTER PERMEASE PROTEIN"/>
    <property type="match status" value="1"/>
</dbReference>
<evidence type="ECO:0000256" key="1">
    <source>
        <dbReference type="ARBA" id="ARBA00004651"/>
    </source>
</evidence>
<dbReference type="GO" id="GO:0006865">
    <property type="term" value="P:amino acid transport"/>
    <property type="evidence" value="ECO:0007669"/>
    <property type="project" value="UniProtKB-KW"/>
</dbReference>
<feature type="transmembrane region" description="Helical" evidence="9">
    <location>
        <begin position="216"/>
        <end position="235"/>
    </location>
</feature>
<dbReference type="InterPro" id="IPR052157">
    <property type="entry name" value="BCAA_transport_permease"/>
</dbReference>
<protein>
    <submittedName>
        <fullName evidence="10">Branched-chain amino acid ABC transporter permease</fullName>
    </submittedName>
</protein>
<dbReference type="GO" id="GO:0005886">
    <property type="term" value="C:plasma membrane"/>
    <property type="evidence" value="ECO:0007669"/>
    <property type="project" value="UniProtKB-SubCell"/>
</dbReference>
<accession>A0A7C3V7Y4</accession>
<dbReference type="InterPro" id="IPR001851">
    <property type="entry name" value="ABC_transp_permease"/>
</dbReference>
<keyword evidence="4 9" id="KW-0812">Transmembrane</keyword>
<reference evidence="10" key="1">
    <citation type="journal article" date="2020" name="mSystems">
        <title>Genome- and Community-Level Interaction Insights into Carbon Utilization and Element Cycling Functions of Hydrothermarchaeota in Hydrothermal Sediment.</title>
        <authorList>
            <person name="Zhou Z."/>
            <person name="Liu Y."/>
            <person name="Xu W."/>
            <person name="Pan J."/>
            <person name="Luo Z.H."/>
            <person name="Li M."/>
        </authorList>
    </citation>
    <scope>NUCLEOTIDE SEQUENCE [LARGE SCALE GENOMIC DNA]</scope>
    <source>
        <strain evidence="10">SpSt-897</strain>
    </source>
</reference>
<keyword evidence="7 9" id="KW-0472">Membrane</keyword>
<feature type="transmembrane region" description="Helical" evidence="9">
    <location>
        <begin position="41"/>
        <end position="61"/>
    </location>
</feature>
<feature type="transmembrane region" description="Helical" evidence="9">
    <location>
        <begin position="242"/>
        <end position="262"/>
    </location>
</feature>
<evidence type="ECO:0000256" key="6">
    <source>
        <dbReference type="ARBA" id="ARBA00022989"/>
    </source>
</evidence>
<feature type="transmembrane region" description="Helical" evidence="9">
    <location>
        <begin position="12"/>
        <end position="34"/>
    </location>
</feature>
<comment type="similarity">
    <text evidence="8">Belongs to the binding-protein-dependent transport system permease family. LivHM subfamily.</text>
</comment>
<gene>
    <name evidence="10" type="ORF">ENW96_08535</name>
</gene>
<comment type="subcellular location">
    <subcellularLocation>
        <location evidence="1">Cell membrane</location>
        <topology evidence="1">Multi-pass membrane protein</topology>
    </subcellularLocation>
</comment>